<comment type="caution">
    <text evidence="2">The sequence shown here is derived from an EMBL/GenBank/DDBJ whole genome shotgun (WGS) entry which is preliminary data.</text>
</comment>
<evidence type="ECO:0000313" key="2">
    <source>
        <dbReference type="EMBL" id="KAG6530235.1"/>
    </source>
</evidence>
<sequence length="270" mass="29547">MEVGVIDVERQLPFSNSSTIKAPQSLAKRIRLLSTMAAIASSLVSVNGPYLQRNSGKLRALVLGVLASIPHVNCAVPLISDYGNALKMSEKSFVICHPLGLSSAPLRRKSAGVAIPKGRCIPRASYREGGRSSTASSFIGGFLLGGMMVGTLACVYAPQVQSDIFFVSYHLHFDMFHVWMTQLQHNMQILYHIPLIMISKALAGTDKKELMRKLPKFIYDEEKALEKTRKVLTQKIDELNLAIDEVSSQIHANDKPNGVAVSPDEIEAAI</sequence>
<name>A0A8J5HST8_ZINOF</name>
<keyword evidence="1" id="KW-0175">Coiled coil</keyword>
<feature type="coiled-coil region" evidence="1">
    <location>
        <begin position="222"/>
        <end position="249"/>
    </location>
</feature>
<dbReference type="InterPro" id="IPR040377">
    <property type="entry name" value="Ssl2009-like"/>
</dbReference>
<dbReference type="PANTHER" id="PTHR34048:SF5">
    <property type="entry name" value="INNER MEMBRANE LOCALIZED PROTEIN"/>
    <property type="match status" value="1"/>
</dbReference>
<evidence type="ECO:0000256" key="1">
    <source>
        <dbReference type="SAM" id="Coils"/>
    </source>
</evidence>
<dbReference type="GO" id="GO:0009535">
    <property type="term" value="C:chloroplast thylakoid membrane"/>
    <property type="evidence" value="ECO:0007669"/>
    <property type="project" value="TreeGrafter"/>
</dbReference>
<evidence type="ECO:0000313" key="3">
    <source>
        <dbReference type="Proteomes" id="UP000734854"/>
    </source>
</evidence>
<keyword evidence="3" id="KW-1185">Reference proteome</keyword>
<accession>A0A8J5HST8</accession>
<protein>
    <submittedName>
        <fullName evidence="2">Uncharacterized protein</fullName>
    </submittedName>
</protein>
<dbReference type="Proteomes" id="UP000734854">
    <property type="component" value="Unassembled WGS sequence"/>
</dbReference>
<dbReference type="AlphaFoldDB" id="A0A8J5HST8"/>
<dbReference type="PANTHER" id="PTHR34048">
    <property type="entry name" value="LOW-DENSITY RECEPTOR-LIKE PROTEIN"/>
    <property type="match status" value="1"/>
</dbReference>
<reference evidence="2 3" key="1">
    <citation type="submission" date="2020-08" db="EMBL/GenBank/DDBJ databases">
        <title>Plant Genome Project.</title>
        <authorList>
            <person name="Zhang R.-G."/>
        </authorList>
    </citation>
    <scope>NUCLEOTIDE SEQUENCE [LARGE SCALE GENOMIC DNA]</scope>
    <source>
        <tissue evidence="2">Rhizome</tissue>
    </source>
</reference>
<dbReference type="GO" id="GO:0009706">
    <property type="term" value="C:chloroplast inner membrane"/>
    <property type="evidence" value="ECO:0007669"/>
    <property type="project" value="TreeGrafter"/>
</dbReference>
<organism evidence="2 3">
    <name type="scientific">Zingiber officinale</name>
    <name type="common">Ginger</name>
    <name type="synonym">Amomum zingiber</name>
    <dbReference type="NCBI Taxonomy" id="94328"/>
    <lineage>
        <taxon>Eukaryota</taxon>
        <taxon>Viridiplantae</taxon>
        <taxon>Streptophyta</taxon>
        <taxon>Embryophyta</taxon>
        <taxon>Tracheophyta</taxon>
        <taxon>Spermatophyta</taxon>
        <taxon>Magnoliopsida</taxon>
        <taxon>Liliopsida</taxon>
        <taxon>Zingiberales</taxon>
        <taxon>Zingiberaceae</taxon>
        <taxon>Zingiber</taxon>
    </lineage>
</organism>
<dbReference type="EMBL" id="JACMSC010000003">
    <property type="protein sequence ID" value="KAG6530235.1"/>
    <property type="molecule type" value="Genomic_DNA"/>
</dbReference>
<proteinExistence type="predicted"/>
<gene>
    <name evidence="2" type="ORF">ZIOFF_012458</name>
</gene>